<dbReference type="Proteomes" id="UP001153076">
    <property type="component" value="Unassembled WGS sequence"/>
</dbReference>
<protein>
    <submittedName>
        <fullName evidence="2">Uncharacterized protein</fullName>
    </submittedName>
</protein>
<proteinExistence type="predicted"/>
<evidence type="ECO:0000313" key="2">
    <source>
        <dbReference type="EMBL" id="KAJ8420236.1"/>
    </source>
</evidence>
<dbReference type="AlphaFoldDB" id="A0A9Q1GGT6"/>
<gene>
    <name evidence="2" type="ORF">Cgig2_023223</name>
</gene>
<keyword evidence="3" id="KW-1185">Reference proteome</keyword>
<comment type="caution">
    <text evidence="2">The sequence shown here is derived from an EMBL/GenBank/DDBJ whole genome shotgun (WGS) entry which is preliminary data.</text>
</comment>
<feature type="region of interest" description="Disordered" evidence="1">
    <location>
        <begin position="245"/>
        <end position="272"/>
    </location>
</feature>
<feature type="region of interest" description="Disordered" evidence="1">
    <location>
        <begin position="102"/>
        <end position="122"/>
    </location>
</feature>
<name>A0A9Q1GGT6_9CARY</name>
<organism evidence="2 3">
    <name type="scientific">Carnegiea gigantea</name>
    <dbReference type="NCBI Taxonomy" id="171969"/>
    <lineage>
        <taxon>Eukaryota</taxon>
        <taxon>Viridiplantae</taxon>
        <taxon>Streptophyta</taxon>
        <taxon>Embryophyta</taxon>
        <taxon>Tracheophyta</taxon>
        <taxon>Spermatophyta</taxon>
        <taxon>Magnoliopsida</taxon>
        <taxon>eudicotyledons</taxon>
        <taxon>Gunneridae</taxon>
        <taxon>Pentapetalae</taxon>
        <taxon>Caryophyllales</taxon>
        <taxon>Cactineae</taxon>
        <taxon>Cactaceae</taxon>
        <taxon>Cactoideae</taxon>
        <taxon>Echinocereeae</taxon>
        <taxon>Carnegiea</taxon>
    </lineage>
</organism>
<sequence>MVFPRFLRTDETTLDILKHFKWDRRQDLCPNFELSAIQEAAWDFFLVKIPQVVFYVMLLNDAVKLVVLRGGMIEIPESALMELRWSTFEEWVWRNRDNIPRAPYPETNSNREESSGSGKASPPPCNSVIFSIMVFPHFLSTEEMADHGAAHPPRPLPKNYHDLCLGFNLSDTKEATRNFRIPKMVRAVSYAIVVNEAFEMGVLSRDLAEHLKSSLKGLQWYMYEAWLQLDKHTLLWAQYHAQVNPGAGPKPMNGKEQNSASSDAPPPSSDDE</sequence>
<evidence type="ECO:0000313" key="3">
    <source>
        <dbReference type="Proteomes" id="UP001153076"/>
    </source>
</evidence>
<reference evidence="2" key="1">
    <citation type="submission" date="2022-04" db="EMBL/GenBank/DDBJ databases">
        <title>Carnegiea gigantea Genome sequencing and assembly v2.</title>
        <authorList>
            <person name="Copetti D."/>
            <person name="Sanderson M.J."/>
            <person name="Burquez A."/>
            <person name="Wojciechowski M.F."/>
        </authorList>
    </citation>
    <scope>NUCLEOTIDE SEQUENCE</scope>
    <source>
        <strain evidence="2">SGP5-SGP5p</strain>
        <tissue evidence="2">Aerial part</tissue>
    </source>
</reference>
<evidence type="ECO:0000256" key="1">
    <source>
        <dbReference type="SAM" id="MobiDB-lite"/>
    </source>
</evidence>
<dbReference type="EMBL" id="JAKOGI010003677">
    <property type="protein sequence ID" value="KAJ8420236.1"/>
    <property type="molecule type" value="Genomic_DNA"/>
</dbReference>
<accession>A0A9Q1GGT6</accession>